<evidence type="ECO:0000313" key="3">
    <source>
        <dbReference type="Proteomes" id="UP000619238"/>
    </source>
</evidence>
<dbReference type="InterPro" id="IPR000182">
    <property type="entry name" value="GNAT_dom"/>
</dbReference>
<gene>
    <name evidence="2" type="ORF">H2O64_21500</name>
</gene>
<keyword evidence="3" id="KW-1185">Reference proteome</keyword>
<sequence>MTITNSTIADIPEIFRLYKLATDFQKLKFPENLWPEFDKGLITTEVVENRQFKIVIEDKIACIWAITNSDPQIWEGSENDAAIYIHRIATNPEFRGNNFVQAIVDWSKTYAIKQHAKFIRMDTCGKNERLINHYKNCGFDFLGMKKLKNTSELPSHYHNADVCFFEIIVA</sequence>
<evidence type="ECO:0000259" key="1">
    <source>
        <dbReference type="PROSITE" id="PS51186"/>
    </source>
</evidence>
<dbReference type="Gene3D" id="3.40.630.30">
    <property type="match status" value="1"/>
</dbReference>
<dbReference type="RefSeq" id="WP_187564304.1">
    <property type="nucleotide sequence ID" value="NZ_JACGWS010000018.1"/>
</dbReference>
<accession>A0ABR7QFB0</accession>
<dbReference type="InterPro" id="IPR016181">
    <property type="entry name" value="Acyl_CoA_acyltransferase"/>
</dbReference>
<dbReference type="Pfam" id="PF00583">
    <property type="entry name" value="Acetyltransf_1"/>
    <property type="match status" value="1"/>
</dbReference>
<dbReference type="PROSITE" id="PS51186">
    <property type="entry name" value="GNAT"/>
    <property type="match status" value="1"/>
</dbReference>
<comment type="caution">
    <text evidence="2">The sequence shown here is derived from an EMBL/GenBank/DDBJ whole genome shotgun (WGS) entry which is preliminary data.</text>
</comment>
<dbReference type="SUPFAM" id="SSF55729">
    <property type="entry name" value="Acyl-CoA N-acyltransferases (Nat)"/>
    <property type="match status" value="1"/>
</dbReference>
<feature type="domain" description="N-acetyltransferase" evidence="1">
    <location>
        <begin position="1"/>
        <end position="170"/>
    </location>
</feature>
<organism evidence="2 3">
    <name type="scientific">Kordia aestuariivivens</name>
    <dbReference type="NCBI Taxonomy" id="2759037"/>
    <lineage>
        <taxon>Bacteria</taxon>
        <taxon>Pseudomonadati</taxon>
        <taxon>Bacteroidota</taxon>
        <taxon>Flavobacteriia</taxon>
        <taxon>Flavobacteriales</taxon>
        <taxon>Flavobacteriaceae</taxon>
        <taxon>Kordia</taxon>
    </lineage>
</organism>
<protein>
    <submittedName>
        <fullName evidence="2">GNAT family N-acetyltransferase</fullName>
    </submittedName>
</protein>
<proteinExistence type="predicted"/>
<name>A0ABR7QFB0_9FLAO</name>
<dbReference type="Proteomes" id="UP000619238">
    <property type="component" value="Unassembled WGS sequence"/>
</dbReference>
<dbReference type="EMBL" id="JACGWS010000018">
    <property type="protein sequence ID" value="MBC8757260.1"/>
    <property type="molecule type" value="Genomic_DNA"/>
</dbReference>
<reference evidence="2 3" key="1">
    <citation type="submission" date="2020-07" db="EMBL/GenBank/DDBJ databases">
        <title>Description of Kordia aestuariivivens sp. nov., isolated from a tidal flat.</title>
        <authorList>
            <person name="Park S."/>
            <person name="Yoon J.-H."/>
        </authorList>
    </citation>
    <scope>NUCLEOTIDE SEQUENCE [LARGE SCALE GENOMIC DNA]</scope>
    <source>
        <strain evidence="2 3">YSTF-M3</strain>
    </source>
</reference>
<evidence type="ECO:0000313" key="2">
    <source>
        <dbReference type="EMBL" id="MBC8757260.1"/>
    </source>
</evidence>